<dbReference type="AlphaFoldDB" id="A0A7K9EHB7"/>
<keyword evidence="2 4" id="KW-0863">Zinc-finger</keyword>
<dbReference type="Proteomes" id="UP000578343">
    <property type="component" value="Unassembled WGS sequence"/>
</dbReference>
<dbReference type="Pfam" id="PF26054">
    <property type="entry name" value="PHD_G2E3"/>
    <property type="match status" value="1"/>
</dbReference>
<dbReference type="InterPro" id="IPR019786">
    <property type="entry name" value="Zinc_finger_PHD-type_CS"/>
</dbReference>
<evidence type="ECO:0000256" key="4">
    <source>
        <dbReference type="PROSITE-ProRule" id="PRU00175"/>
    </source>
</evidence>
<dbReference type="GO" id="GO:0008270">
    <property type="term" value="F:zinc ion binding"/>
    <property type="evidence" value="ECO:0007669"/>
    <property type="project" value="UniProtKB-KW"/>
</dbReference>
<evidence type="ECO:0000256" key="2">
    <source>
        <dbReference type="ARBA" id="ARBA00022771"/>
    </source>
</evidence>
<dbReference type="PANTHER" id="PTHR12420:SF47">
    <property type="entry name" value="PHD FINGER PROTEIN 7"/>
    <property type="match status" value="1"/>
</dbReference>
<keyword evidence="8" id="KW-1185">Reference proteome</keyword>
<dbReference type="PANTHER" id="PTHR12420">
    <property type="entry name" value="PHD FINGER PROTEIN"/>
    <property type="match status" value="1"/>
</dbReference>
<proteinExistence type="predicted"/>
<dbReference type="Pfam" id="PF13771">
    <property type="entry name" value="zf-HC5HC2H"/>
    <property type="match status" value="1"/>
</dbReference>
<dbReference type="GO" id="GO:0005634">
    <property type="term" value="C:nucleus"/>
    <property type="evidence" value="ECO:0007669"/>
    <property type="project" value="TreeGrafter"/>
</dbReference>
<evidence type="ECO:0000313" key="7">
    <source>
        <dbReference type="EMBL" id="NXG76045.1"/>
    </source>
</evidence>
<keyword evidence="1" id="KW-0479">Metal-binding</keyword>
<reference evidence="7 8" key="1">
    <citation type="submission" date="2019-09" db="EMBL/GenBank/DDBJ databases">
        <title>Bird 10,000 Genomes (B10K) Project - Family phase.</title>
        <authorList>
            <person name="Zhang G."/>
        </authorList>
    </citation>
    <scope>NUCLEOTIDE SEQUENCE [LARGE SCALE GENOMIC DNA]</scope>
    <source>
        <strain evidence="7">B10K-DU-001-21</strain>
        <tissue evidence="7">Muscle</tissue>
    </source>
</reference>
<dbReference type="InterPro" id="IPR059102">
    <property type="entry name" value="PHD_PHF7/G2E3-like"/>
</dbReference>
<organism evidence="7 8">
    <name type="scientific">Baryphthengus martii</name>
    <name type="common">Rufous motmot</name>
    <dbReference type="NCBI Taxonomy" id="176943"/>
    <lineage>
        <taxon>Eukaryota</taxon>
        <taxon>Metazoa</taxon>
        <taxon>Chordata</taxon>
        <taxon>Craniata</taxon>
        <taxon>Vertebrata</taxon>
        <taxon>Euteleostomi</taxon>
        <taxon>Archelosauria</taxon>
        <taxon>Archosauria</taxon>
        <taxon>Dinosauria</taxon>
        <taxon>Saurischia</taxon>
        <taxon>Theropoda</taxon>
        <taxon>Coelurosauria</taxon>
        <taxon>Aves</taxon>
        <taxon>Neognathae</taxon>
        <taxon>Neoaves</taxon>
        <taxon>Telluraves</taxon>
        <taxon>Coraciimorphae</taxon>
        <taxon>Coraciiformes</taxon>
        <taxon>Momotidae</taxon>
        <taxon>Baryphthengus</taxon>
    </lineage>
</organism>
<dbReference type="PROSITE" id="PS01359">
    <property type="entry name" value="ZF_PHD_1"/>
    <property type="match status" value="1"/>
</dbReference>
<dbReference type="InterPro" id="IPR001841">
    <property type="entry name" value="Znf_RING"/>
</dbReference>
<evidence type="ECO:0000259" key="6">
    <source>
        <dbReference type="PROSITE" id="PS51805"/>
    </source>
</evidence>
<keyword evidence="3" id="KW-0862">Zinc</keyword>
<dbReference type="InterPro" id="IPR051188">
    <property type="entry name" value="PHD-type_Zinc_Finger"/>
</dbReference>
<dbReference type="Gene3D" id="3.30.40.10">
    <property type="entry name" value="Zinc/RING finger domain, C3HC4 (zinc finger)"/>
    <property type="match status" value="2"/>
</dbReference>
<comment type="caution">
    <text evidence="7">The sequence shown here is derived from an EMBL/GenBank/DDBJ whole genome shotgun (WGS) entry which is preliminary data.</text>
</comment>
<sequence length="203" mass="23028">CFVCRHRGASITCREPGCKLRFHLPCAARGQCVTQYFGCYRSFCWEHSPAQKVEAAPEVGTNCLICTESVENRRSYVTMVCPACRHAWFHRRCIQNQAIHTGVHRFCCPHCKNEYKFHMEMLTMGIRIPRRPPAWENDDTFAALGVRHGRCDATECLCPGGREQAEEGGPWELLLCHSCAAEGTHRRCSSLRPSTTSWECDGC</sequence>
<dbReference type="EMBL" id="VWZK01014170">
    <property type="protein sequence ID" value="NXG76045.1"/>
    <property type="molecule type" value="Genomic_DNA"/>
</dbReference>
<dbReference type="InterPro" id="IPR034732">
    <property type="entry name" value="EPHD"/>
</dbReference>
<accession>A0A7K9EHB7</accession>
<dbReference type="PROSITE" id="PS50089">
    <property type="entry name" value="ZF_RING_2"/>
    <property type="match status" value="1"/>
</dbReference>
<name>A0A7K9EHB7_BARMA</name>
<dbReference type="InterPro" id="IPR011011">
    <property type="entry name" value="Znf_FYVE_PHD"/>
</dbReference>
<evidence type="ECO:0000256" key="3">
    <source>
        <dbReference type="ARBA" id="ARBA00022833"/>
    </source>
</evidence>
<dbReference type="OrthoDB" id="512616at2759"/>
<feature type="non-terminal residue" evidence="7">
    <location>
        <position position="1"/>
    </location>
</feature>
<feature type="domain" description="PHD-type" evidence="6">
    <location>
        <begin position="1"/>
        <end position="48"/>
    </location>
</feature>
<protein>
    <submittedName>
        <fullName evidence="7">PHF7 protein</fullName>
    </submittedName>
</protein>
<feature type="domain" description="RING-type" evidence="5">
    <location>
        <begin position="63"/>
        <end position="112"/>
    </location>
</feature>
<evidence type="ECO:0000256" key="1">
    <source>
        <dbReference type="ARBA" id="ARBA00022723"/>
    </source>
</evidence>
<evidence type="ECO:0000313" key="8">
    <source>
        <dbReference type="Proteomes" id="UP000578343"/>
    </source>
</evidence>
<gene>
    <name evidence="7" type="primary">Phf7</name>
    <name evidence="7" type="ORF">BARMAR_R04366</name>
</gene>
<dbReference type="SUPFAM" id="SSF57903">
    <property type="entry name" value="FYVE/PHD zinc finger"/>
    <property type="match status" value="2"/>
</dbReference>
<dbReference type="InterPro" id="IPR013083">
    <property type="entry name" value="Znf_RING/FYVE/PHD"/>
</dbReference>
<feature type="non-terminal residue" evidence="7">
    <location>
        <position position="203"/>
    </location>
</feature>
<dbReference type="PROSITE" id="PS51805">
    <property type="entry name" value="EPHD"/>
    <property type="match status" value="1"/>
</dbReference>
<evidence type="ECO:0000259" key="5">
    <source>
        <dbReference type="PROSITE" id="PS50089"/>
    </source>
</evidence>